<evidence type="ECO:0000256" key="3">
    <source>
        <dbReference type="ARBA" id="ARBA00023125"/>
    </source>
</evidence>
<dbReference type="EMBL" id="JACHHO010000002">
    <property type="protein sequence ID" value="MBB5204738.1"/>
    <property type="molecule type" value="Genomic_DNA"/>
</dbReference>
<dbReference type="Gene3D" id="1.10.10.10">
    <property type="entry name" value="Winged helix-like DNA-binding domain superfamily/Winged helix DNA-binding domain"/>
    <property type="match status" value="1"/>
</dbReference>
<dbReference type="InterPro" id="IPR036390">
    <property type="entry name" value="WH_DNA-bd_sf"/>
</dbReference>
<dbReference type="Gene3D" id="3.40.190.10">
    <property type="entry name" value="Periplasmic binding protein-like II"/>
    <property type="match status" value="2"/>
</dbReference>
<evidence type="ECO:0000256" key="2">
    <source>
        <dbReference type="ARBA" id="ARBA00023015"/>
    </source>
</evidence>
<dbReference type="PROSITE" id="PS50931">
    <property type="entry name" value="HTH_LYSR"/>
    <property type="match status" value="1"/>
</dbReference>
<dbReference type="OrthoDB" id="8591238at2"/>
<dbReference type="InterPro" id="IPR005119">
    <property type="entry name" value="LysR_subst-bd"/>
</dbReference>
<dbReference type="Pfam" id="PF00126">
    <property type="entry name" value="HTH_1"/>
    <property type="match status" value="1"/>
</dbReference>
<dbReference type="GO" id="GO:0006351">
    <property type="term" value="P:DNA-templated transcription"/>
    <property type="evidence" value="ECO:0007669"/>
    <property type="project" value="TreeGrafter"/>
</dbReference>
<comment type="caution">
    <text evidence="7">The sequence shown here is derived from an EMBL/GenBank/DDBJ whole genome shotgun (WGS) entry which is preliminary data.</text>
</comment>
<dbReference type="RefSeq" id="WP_138855609.1">
    <property type="nucleotide sequence ID" value="NZ_CP040709.1"/>
</dbReference>
<keyword evidence="4" id="KW-0010">Activator</keyword>
<dbReference type="InterPro" id="IPR036388">
    <property type="entry name" value="WH-like_DNA-bd_sf"/>
</dbReference>
<evidence type="ECO:0000313" key="7">
    <source>
        <dbReference type="EMBL" id="MBB5204738.1"/>
    </source>
</evidence>
<name>A0A840S5H9_9BURK</name>
<keyword evidence="5" id="KW-0804">Transcription</keyword>
<dbReference type="AlphaFoldDB" id="A0A840S5H9"/>
<dbReference type="Proteomes" id="UP000554837">
    <property type="component" value="Unassembled WGS sequence"/>
</dbReference>
<proteinExistence type="inferred from homology"/>
<dbReference type="GO" id="GO:0043565">
    <property type="term" value="F:sequence-specific DNA binding"/>
    <property type="evidence" value="ECO:0007669"/>
    <property type="project" value="TreeGrafter"/>
</dbReference>
<dbReference type="SUPFAM" id="SSF46785">
    <property type="entry name" value="Winged helix' DNA-binding domain"/>
    <property type="match status" value="1"/>
</dbReference>
<evidence type="ECO:0000256" key="4">
    <source>
        <dbReference type="ARBA" id="ARBA00023159"/>
    </source>
</evidence>
<feature type="domain" description="HTH lysR-type" evidence="6">
    <location>
        <begin position="6"/>
        <end position="63"/>
    </location>
</feature>
<reference evidence="7 8" key="1">
    <citation type="submission" date="2020-08" db="EMBL/GenBank/DDBJ databases">
        <title>Genomic Encyclopedia of Type Strains, Phase IV (KMG-IV): sequencing the most valuable type-strain genomes for metagenomic binning, comparative biology and taxonomic classification.</title>
        <authorList>
            <person name="Goeker M."/>
        </authorList>
    </citation>
    <scope>NUCLEOTIDE SEQUENCE [LARGE SCALE GENOMIC DNA]</scope>
    <source>
        <strain evidence="7 8">DSM 23958</strain>
    </source>
</reference>
<protein>
    <submittedName>
        <fullName evidence="7">LysR family transcriptional regulator of beta-lactamase</fullName>
    </submittedName>
</protein>
<dbReference type="Pfam" id="PF03466">
    <property type="entry name" value="LysR_substrate"/>
    <property type="match status" value="1"/>
</dbReference>
<dbReference type="PANTHER" id="PTHR30537">
    <property type="entry name" value="HTH-TYPE TRANSCRIPTIONAL REGULATOR"/>
    <property type="match status" value="1"/>
</dbReference>
<keyword evidence="8" id="KW-1185">Reference proteome</keyword>
<sequence>MNLHPFSLNALRAFEAAARLLSFTQAAKELCVTQAAISHQIKTLEGQLGRALFLRGPRSLQLTDEGLLLAPALRAAFEAMAQALDRVREAGPPEVLSLGVVGTFAQGLLLERLGRFEALHPRIELRLQTHNNRMDPTSEALDATIRFGDGLWRSQAAVKLLDAPLSALCSPALAAGLTRPDELRGRTLLRSFRAGDWEAWGKVAGAGPLRARGPQFDSSVLMVQAALQGLGVALAPPRLFQRELRLGQLVQPFAATVDTGAYWLCRPSSRPASAALQAFETWLRTELG</sequence>
<dbReference type="InterPro" id="IPR000847">
    <property type="entry name" value="LysR_HTH_N"/>
</dbReference>
<keyword evidence="2" id="KW-0805">Transcription regulation</keyword>
<comment type="similarity">
    <text evidence="1">Belongs to the LysR transcriptional regulatory family.</text>
</comment>
<evidence type="ECO:0000256" key="5">
    <source>
        <dbReference type="ARBA" id="ARBA00023163"/>
    </source>
</evidence>
<evidence type="ECO:0000313" key="8">
    <source>
        <dbReference type="Proteomes" id="UP000554837"/>
    </source>
</evidence>
<evidence type="ECO:0000256" key="1">
    <source>
        <dbReference type="ARBA" id="ARBA00009437"/>
    </source>
</evidence>
<dbReference type="FunFam" id="1.10.10.10:FF:000038">
    <property type="entry name" value="Glycine cleavage system transcriptional activator"/>
    <property type="match status" value="1"/>
</dbReference>
<dbReference type="SUPFAM" id="SSF53850">
    <property type="entry name" value="Periplasmic binding protein-like II"/>
    <property type="match status" value="1"/>
</dbReference>
<dbReference type="PRINTS" id="PR00039">
    <property type="entry name" value="HTHLYSR"/>
</dbReference>
<accession>A0A840S5H9</accession>
<gene>
    <name evidence="7" type="ORF">HNQ51_002052</name>
</gene>
<dbReference type="InterPro" id="IPR058163">
    <property type="entry name" value="LysR-type_TF_proteobact-type"/>
</dbReference>
<dbReference type="GO" id="GO:0003700">
    <property type="term" value="F:DNA-binding transcription factor activity"/>
    <property type="evidence" value="ECO:0007669"/>
    <property type="project" value="InterPro"/>
</dbReference>
<evidence type="ECO:0000259" key="6">
    <source>
        <dbReference type="PROSITE" id="PS50931"/>
    </source>
</evidence>
<organism evidence="7 8">
    <name type="scientific">Inhella inkyongensis</name>
    <dbReference type="NCBI Taxonomy" id="392593"/>
    <lineage>
        <taxon>Bacteria</taxon>
        <taxon>Pseudomonadati</taxon>
        <taxon>Pseudomonadota</taxon>
        <taxon>Betaproteobacteria</taxon>
        <taxon>Burkholderiales</taxon>
        <taxon>Sphaerotilaceae</taxon>
        <taxon>Inhella</taxon>
    </lineage>
</organism>
<keyword evidence="3" id="KW-0238">DNA-binding</keyword>
<dbReference type="PANTHER" id="PTHR30537:SF70">
    <property type="entry name" value="HTH-TYPE TRANSCRIPTIONAL ACTIVATOR AMPR"/>
    <property type="match status" value="1"/>
</dbReference>